<dbReference type="Proteomes" id="UP000068210">
    <property type="component" value="Chromosome"/>
</dbReference>
<sequence length="338" mass="37119">MKKPPSFCFHSTATLLCGLLLILPAGAEPLQFALVAKRVDQRFFILAGEGCAEAAQAQGDTCLLLGASGPAHFRQQNKALEQALERDLDGIALAVTHSKWLAEHALQRTDKTPLITFDADLAPAEQHLRRGYVGIDNLAFGRQLGMLAQRLRPQGGKLCVLTGDLQDIYQQERLQGIRQQLGGIPSHQGVDRLSGEKGWSEPHRCPLKRAETPESALLQLATLLNTRHFDAIISLGSWPVHHADSYRRQIGPLLTELDAKHSHPAIIIASSEPDAAQRALLNDGLVQAYLDMNSREIGRQSYWMLKRLARGEPTAETLLVDSYIVYLPKSPPGMTATP</sequence>
<dbReference type="STRING" id="1328314.Achr_12510"/>
<keyword evidence="6" id="KW-1185">Reference proteome</keyword>
<dbReference type="Pfam" id="PF13407">
    <property type="entry name" value="Peripla_BP_4"/>
    <property type="match status" value="1"/>
</dbReference>
<dbReference type="PANTHER" id="PTHR30036">
    <property type="entry name" value="D-XYLOSE-BINDING PERIPLASMIC PROTEIN"/>
    <property type="match status" value="1"/>
</dbReference>
<organism evidence="5 6">
    <name type="scientific">Azotobacter chroococcum NCIMB 8003</name>
    <dbReference type="NCBI Taxonomy" id="1328314"/>
    <lineage>
        <taxon>Bacteria</taxon>
        <taxon>Pseudomonadati</taxon>
        <taxon>Pseudomonadota</taxon>
        <taxon>Gammaproteobacteria</taxon>
        <taxon>Pseudomonadales</taxon>
        <taxon>Pseudomonadaceae</taxon>
        <taxon>Azotobacter</taxon>
    </lineage>
</organism>
<dbReference type="GO" id="GO:0030288">
    <property type="term" value="C:outer membrane-bounded periplasmic space"/>
    <property type="evidence" value="ECO:0007669"/>
    <property type="project" value="TreeGrafter"/>
</dbReference>
<feature type="signal peptide" evidence="3">
    <location>
        <begin position="1"/>
        <end position="27"/>
    </location>
</feature>
<evidence type="ECO:0000256" key="1">
    <source>
        <dbReference type="ARBA" id="ARBA00004418"/>
    </source>
</evidence>
<dbReference type="GO" id="GO:0055085">
    <property type="term" value="P:transmembrane transport"/>
    <property type="evidence" value="ECO:0007669"/>
    <property type="project" value="UniProtKB-ARBA"/>
</dbReference>
<protein>
    <submittedName>
        <fullName evidence="5">Periplasmic binding protein/LacI transcriptional regulator</fullName>
    </submittedName>
</protein>
<keyword evidence="3" id="KW-0732">Signal</keyword>
<evidence type="ECO:0000256" key="3">
    <source>
        <dbReference type="SAM" id="SignalP"/>
    </source>
</evidence>
<comment type="similarity">
    <text evidence="2">Belongs to the bacterial solute-binding protein 2 family.</text>
</comment>
<feature type="chain" id="PRO_5002173164" evidence="3">
    <location>
        <begin position="28"/>
        <end position="338"/>
    </location>
</feature>
<reference evidence="5 6" key="1">
    <citation type="journal article" date="2015" name="PLoS ONE">
        <title>Azotobacter Genomes: The Genome of Azotobacter chroococcum NCIMB 8003 (ATCC 4412).</title>
        <authorList>
            <person name="Robson R.L."/>
            <person name="Jones R."/>
            <person name="Robson R.M."/>
            <person name="Schwartz A."/>
            <person name="Richardson T.H."/>
        </authorList>
    </citation>
    <scope>NUCLEOTIDE SEQUENCE [LARGE SCALE GENOMIC DNA]</scope>
    <source>
        <strain evidence="5 6">NCIMB 8003</strain>
    </source>
</reference>
<dbReference type="HOGENOM" id="CLU_037628_3_3_6"/>
<dbReference type="InterPro" id="IPR050555">
    <property type="entry name" value="Bact_Solute-Bind_Prot2"/>
</dbReference>
<dbReference type="RefSeq" id="WP_039802819.1">
    <property type="nucleotide sequence ID" value="NZ_CP010415.1"/>
</dbReference>
<dbReference type="KEGG" id="acx:Achr_12510"/>
<dbReference type="AlphaFoldDB" id="A0A0C4WKL7"/>
<dbReference type="SUPFAM" id="SSF53822">
    <property type="entry name" value="Periplasmic binding protein-like I"/>
    <property type="match status" value="1"/>
</dbReference>
<dbReference type="InterPro" id="IPR028082">
    <property type="entry name" value="Peripla_BP_I"/>
</dbReference>
<evidence type="ECO:0000259" key="4">
    <source>
        <dbReference type="Pfam" id="PF13407"/>
    </source>
</evidence>
<dbReference type="GO" id="GO:0030246">
    <property type="term" value="F:carbohydrate binding"/>
    <property type="evidence" value="ECO:0007669"/>
    <property type="project" value="TreeGrafter"/>
</dbReference>
<comment type="subcellular location">
    <subcellularLocation>
        <location evidence="1">Periplasm</location>
    </subcellularLocation>
</comment>
<gene>
    <name evidence="5" type="ORF">Achr_12510</name>
</gene>
<proteinExistence type="inferred from homology"/>
<evidence type="ECO:0000256" key="2">
    <source>
        <dbReference type="ARBA" id="ARBA00007639"/>
    </source>
</evidence>
<dbReference type="Gene3D" id="3.40.50.2300">
    <property type="match status" value="2"/>
</dbReference>
<accession>A0A0C4WKL7</accession>
<evidence type="ECO:0000313" key="6">
    <source>
        <dbReference type="Proteomes" id="UP000068210"/>
    </source>
</evidence>
<name>A0A0C4WKL7_9GAMM</name>
<dbReference type="PANTHER" id="PTHR30036:SF7">
    <property type="entry name" value="ABC TRANSPORTER PERIPLASMIC-BINDING PROTEIN YPHF"/>
    <property type="match status" value="1"/>
</dbReference>
<evidence type="ECO:0000313" key="5">
    <source>
        <dbReference type="EMBL" id="AJE20729.1"/>
    </source>
</evidence>
<dbReference type="InterPro" id="IPR025997">
    <property type="entry name" value="SBP_2_dom"/>
</dbReference>
<feature type="domain" description="Periplasmic binding protein" evidence="4">
    <location>
        <begin position="32"/>
        <end position="312"/>
    </location>
</feature>
<dbReference type="EMBL" id="CP010415">
    <property type="protein sequence ID" value="AJE20729.1"/>
    <property type="molecule type" value="Genomic_DNA"/>
</dbReference>